<feature type="compositionally biased region" description="Basic and acidic residues" evidence="10">
    <location>
        <begin position="989"/>
        <end position="998"/>
    </location>
</feature>
<dbReference type="PANTHER" id="PTHR31086">
    <property type="entry name" value="ALUMINUM-ACTIVATED MALATE TRANSPORTER 10"/>
    <property type="match status" value="1"/>
</dbReference>
<evidence type="ECO:0000256" key="3">
    <source>
        <dbReference type="ARBA" id="ARBA00022448"/>
    </source>
</evidence>
<feature type="region of interest" description="Disordered" evidence="10">
    <location>
        <begin position="989"/>
        <end position="1028"/>
    </location>
</feature>
<feature type="transmembrane region" description="Helical" evidence="11">
    <location>
        <begin position="21"/>
        <end position="40"/>
    </location>
</feature>
<evidence type="ECO:0000256" key="8">
    <source>
        <dbReference type="ARBA" id="ARBA00023303"/>
    </source>
</evidence>
<dbReference type="Pfam" id="PF11744">
    <property type="entry name" value="ALMT"/>
    <property type="match status" value="1"/>
</dbReference>
<feature type="transmembrane region" description="Helical" evidence="11">
    <location>
        <begin position="810"/>
        <end position="830"/>
    </location>
</feature>
<feature type="transmembrane region" description="Helical" evidence="11">
    <location>
        <begin position="101"/>
        <end position="121"/>
    </location>
</feature>
<evidence type="ECO:0000256" key="11">
    <source>
        <dbReference type="SAM" id="Phobius"/>
    </source>
</evidence>
<evidence type="ECO:0000256" key="10">
    <source>
        <dbReference type="SAM" id="MobiDB-lite"/>
    </source>
</evidence>
<dbReference type="OrthoDB" id="68611at2759"/>
<keyword evidence="4 11" id="KW-0812">Transmembrane</keyword>
<dbReference type="OMA" id="NIWQNIV"/>
<dbReference type="GO" id="GO:0034220">
    <property type="term" value="P:monoatomic ion transmembrane transport"/>
    <property type="evidence" value="ECO:0007669"/>
    <property type="project" value="UniProtKB-KW"/>
</dbReference>
<dbReference type="VEuPathDB" id="AmoebaDB:DICPUDRAFT_58007"/>
<dbReference type="Proteomes" id="UP000001064">
    <property type="component" value="Unassembled WGS sequence"/>
</dbReference>
<dbReference type="GO" id="GO:0016020">
    <property type="term" value="C:membrane"/>
    <property type="evidence" value="ECO:0007669"/>
    <property type="project" value="UniProtKB-SubCell"/>
</dbReference>
<comment type="subcellular location">
    <subcellularLocation>
        <location evidence="1">Membrane</location>
        <topology evidence="1">Multi-pass membrane protein</topology>
    </subcellularLocation>
</comment>
<organism evidence="12 13">
    <name type="scientific">Dictyostelium purpureum</name>
    <name type="common">Slime mold</name>
    <dbReference type="NCBI Taxonomy" id="5786"/>
    <lineage>
        <taxon>Eukaryota</taxon>
        <taxon>Amoebozoa</taxon>
        <taxon>Evosea</taxon>
        <taxon>Eumycetozoa</taxon>
        <taxon>Dictyostelia</taxon>
        <taxon>Dictyosteliales</taxon>
        <taxon>Dictyosteliaceae</taxon>
        <taxon>Dictyostelium</taxon>
    </lineage>
</organism>
<dbReference type="FunCoup" id="F0ZYK7">
    <property type="interactions" value="743"/>
</dbReference>
<feature type="transmembrane region" description="Helical" evidence="11">
    <location>
        <begin position="77"/>
        <end position="95"/>
    </location>
</feature>
<protein>
    <recommendedName>
        <fullName evidence="14">DUF2421 domain-containing protein</fullName>
    </recommendedName>
</protein>
<dbReference type="InParanoid" id="F0ZYK7"/>
<comment type="similarity">
    <text evidence="2">Belongs to the aromatic acid exporter (TC 2.A.85) family.</text>
</comment>
<keyword evidence="13" id="KW-1185">Reference proteome</keyword>
<reference evidence="13" key="1">
    <citation type="journal article" date="2011" name="Genome Biol.">
        <title>Comparative genomics of the social amoebae Dictyostelium discoideum and Dictyostelium purpureum.</title>
        <authorList>
            <consortium name="US DOE Joint Genome Institute (JGI-PGF)"/>
            <person name="Sucgang R."/>
            <person name="Kuo A."/>
            <person name="Tian X."/>
            <person name="Salerno W."/>
            <person name="Parikh A."/>
            <person name="Feasley C.L."/>
            <person name="Dalin E."/>
            <person name="Tu H."/>
            <person name="Huang E."/>
            <person name="Barry K."/>
            <person name="Lindquist E."/>
            <person name="Shapiro H."/>
            <person name="Bruce D."/>
            <person name="Schmutz J."/>
            <person name="Salamov A."/>
            <person name="Fey P."/>
            <person name="Gaudet P."/>
            <person name="Anjard C."/>
            <person name="Babu M.M."/>
            <person name="Basu S."/>
            <person name="Bushmanova Y."/>
            <person name="van der Wel H."/>
            <person name="Katoh-Kurasawa M."/>
            <person name="Dinh C."/>
            <person name="Coutinho P.M."/>
            <person name="Saito T."/>
            <person name="Elias M."/>
            <person name="Schaap P."/>
            <person name="Kay R.R."/>
            <person name="Henrissat B."/>
            <person name="Eichinger L."/>
            <person name="Rivero F."/>
            <person name="Putnam N.H."/>
            <person name="West C.M."/>
            <person name="Loomis W.F."/>
            <person name="Chisholm R.L."/>
            <person name="Shaulsky G."/>
            <person name="Strassmann J.E."/>
            <person name="Queller D.C."/>
            <person name="Kuspa A."/>
            <person name="Grigoriev I.V."/>
        </authorList>
    </citation>
    <scope>NUCLEOTIDE SEQUENCE [LARGE SCALE GENOMIC DNA]</scope>
    <source>
        <strain evidence="13">QSDP1</strain>
    </source>
</reference>
<dbReference type="KEGG" id="dpp:DICPUDRAFT_58007"/>
<keyword evidence="7 11" id="KW-0472">Membrane</keyword>
<feature type="transmembrane region" description="Helical" evidence="11">
    <location>
        <begin position="780"/>
        <end position="798"/>
    </location>
</feature>
<feature type="transmembrane region" description="Helical" evidence="11">
    <location>
        <begin position="162"/>
        <end position="183"/>
    </location>
</feature>
<gene>
    <name evidence="12" type="ORF">DICPUDRAFT_58007</name>
</gene>
<evidence type="ECO:0000256" key="4">
    <source>
        <dbReference type="ARBA" id="ARBA00022692"/>
    </source>
</evidence>
<evidence type="ECO:0000256" key="9">
    <source>
        <dbReference type="SAM" id="Coils"/>
    </source>
</evidence>
<dbReference type="STRING" id="5786.F0ZYK7"/>
<feature type="transmembrane region" description="Helical" evidence="11">
    <location>
        <begin position="863"/>
        <end position="879"/>
    </location>
</feature>
<evidence type="ECO:0000256" key="2">
    <source>
        <dbReference type="ARBA" id="ARBA00007079"/>
    </source>
</evidence>
<evidence type="ECO:0000313" key="13">
    <source>
        <dbReference type="Proteomes" id="UP000001064"/>
    </source>
</evidence>
<feature type="transmembrane region" description="Helical" evidence="11">
    <location>
        <begin position="133"/>
        <end position="150"/>
    </location>
</feature>
<keyword evidence="8" id="KW-0407">Ion channel</keyword>
<evidence type="ECO:0000256" key="7">
    <source>
        <dbReference type="ARBA" id="ARBA00023136"/>
    </source>
</evidence>
<keyword evidence="3" id="KW-0813">Transport</keyword>
<feature type="transmembrane region" description="Helical" evidence="11">
    <location>
        <begin position="918"/>
        <end position="939"/>
    </location>
</feature>
<evidence type="ECO:0000256" key="6">
    <source>
        <dbReference type="ARBA" id="ARBA00023065"/>
    </source>
</evidence>
<feature type="region of interest" description="Disordered" evidence="10">
    <location>
        <begin position="596"/>
        <end position="625"/>
    </location>
</feature>
<feature type="transmembrane region" description="Helical" evidence="11">
    <location>
        <begin position="836"/>
        <end position="856"/>
    </location>
</feature>
<dbReference type="RefSeq" id="XP_003292498.1">
    <property type="nucleotide sequence ID" value="XM_003292450.1"/>
</dbReference>
<evidence type="ECO:0008006" key="14">
    <source>
        <dbReference type="Google" id="ProtNLM"/>
    </source>
</evidence>
<keyword evidence="6" id="KW-0406">Ion transport</keyword>
<feature type="compositionally biased region" description="Basic and acidic residues" evidence="10">
    <location>
        <begin position="596"/>
        <end position="613"/>
    </location>
</feature>
<dbReference type="GeneID" id="10508302"/>
<accession>F0ZYK7</accession>
<evidence type="ECO:0000313" key="12">
    <source>
        <dbReference type="EMBL" id="EGC30971.1"/>
    </source>
</evidence>
<name>F0ZYK7_DICPU</name>
<dbReference type="GO" id="GO:0015743">
    <property type="term" value="P:malate transport"/>
    <property type="evidence" value="ECO:0007669"/>
    <property type="project" value="InterPro"/>
</dbReference>
<keyword evidence="5 11" id="KW-1133">Transmembrane helix</keyword>
<proteinExistence type="inferred from homology"/>
<evidence type="ECO:0000256" key="5">
    <source>
        <dbReference type="ARBA" id="ARBA00022989"/>
    </source>
</evidence>
<feature type="coiled-coil region" evidence="9">
    <location>
        <begin position="375"/>
        <end position="405"/>
    </location>
</feature>
<sequence length="1281" mass="146476">MKIFKKFKNILTIPFTYGLKTRIALVEAFITMVGSVYALIPWGFDFNINVLCLIPVFCIMTSCNVSSYSSIMSGATMFLGTAAASFYVYIVIIVVRDIRWITFIITFFFSYILATLVVMPGRRWLAGLFMKKMFLDIIVVLYFTPVESVHSNIWQNIVAGGFIYSSVLIGALLFPNLASRLLFRKSIKTMYSARIYFRALGYQLEDKIFKESYNILNNNNNNENINSTNISNSAAITNSIFYNSNNMFLGNNYRTPFEEVENQLIKEQQLKSSSHILFKSNNDINNNNNILSNTLCGNLNPNSSVLNSSSNSCFSNNTLNSNNTINSNNKNVFEIPNFIPVLPNSSTSNANSSFEEKEKLKLPLARSIGIDRNTIIDFKHQEKQLQQQLQQILETQETLSNANDSIKDSQNIELESIKSNENQFSIPPNSPIEVTPQQSQPPQITEEIPKILINSPTTIGNEPADLKSIKSIDREIKKKIKDLNKKGLDSGEIEVELLEIKLTNEITRMQSLFNESKAEFWNADLNQTYSKLILMFELSFKKLVSIKMSIQNGFSPLASQELISPLVPFIDCVVEEVYLQMGLMIDILSSKKLPENKRNNSIDKQKEKEKETTDENSSGKQESTTGIYNGDVISIVSSILYNSFDETEELVHRVRGAFKKVVDQYQKNNHPILNATEVSKVHFFVHEIMSFTLQQRQIADTLIKIKNLQRRESCRWEIIKHGVLFVFISFPRLFWKILKKSKVPPQQEQTISEPDELDSLFIKILKWIHFNFFLNNKWRYPLQVAFGLLSTIIPFFYFDGWSHGRFVVHGVWTCATVMLVMVPSAGATITRGINRFIGTIAGAIVGFLTSLLCSIIPTPAKEIVILLITFIWSVIISYPQQDVRYSYGGAVSGITFLLIVLGQNFTKDFDYMYGVLRAFHILVGVVWVIIIGLVIFPYFSYKNSRIKIFKITNQMSDTFINIIEHGLRMGEEITTNNNMKLSIFLNKDQDQDQGEQVKDGSNGASNINSPNDNNISTNNNTNNNNNSLTDERRKVLIEILKDCNDEEFIDGNYNSETRESQYNLNAAYIHDPHFNIISINDETIQHRREMRKIIMDSIRTIKISIDQVKSSLYDIRSEMVFVSPSKTSKYFTIVDKLNESFTRLVALENSFNPIFSDLLILSMFELKRPLNQLFKQLNHSKFELSQLIDGKHDKKSSLKAILDSSSSINDSLVQLGSVFQSIRVLLLNEKVFHHLHPEMIQFGSGIHSIQNFIKTYTELLEDLRSIRKEKSYLKSFLKIKH</sequence>
<evidence type="ECO:0000256" key="1">
    <source>
        <dbReference type="ARBA" id="ARBA00004141"/>
    </source>
</evidence>
<feature type="compositionally biased region" description="Low complexity" evidence="10">
    <location>
        <begin position="1005"/>
        <end position="1027"/>
    </location>
</feature>
<dbReference type="EMBL" id="GL871286">
    <property type="protein sequence ID" value="EGC30971.1"/>
    <property type="molecule type" value="Genomic_DNA"/>
</dbReference>
<feature type="transmembrane region" description="Helical" evidence="11">
    <location>
        <begin position="885"/>
        <end position="906"/>
    </location>
</feature>
<dbReference type="InterPro" id="IPR020966">
    <property type="entry name" value="ALMT"/>
</dbReference>
<feature type="compositionally biased region" description="Polar residues" evidence="10">
    <location>
        <begin position="616"/>
        <end position="625"/>
    </location>
</feature>
<dbReference type="eggNOG" id="KOG4711">
    <property type="taxonomic scope" value="Eukaryota"/>
</dbReference>
<keyword evidence="9" id="KW-0175">Coiled coil</keyword>